<dbReference type="AlphaFoldDB" id="A0A2A5WE15"/>
<dbReference type="Gene3D" id="3.40.50.150">
    <property type="entry name" value="Vaccinia Virus protein VP39"/>
    <property type="match status" value="1"/>
</dbReference>
<gene>
    <name evidence="6" type="primary">rsmG</name>
    <name evidence="7" type="ORF">CNF02_03775</name>
</gene>
<reference evidence="7 8" key="1">
    <citation type="submission" date="2017-08" db="EMBL/GenBank/DDBJ databases">
        <title>Fine stratification of microbial communities through a metagenomic profile of the photic zone.</title>
        <authorList>
            <person name="Haro-Moreno J.M."/>
            <person name="Lopez-Perez M."/>
            <person name="De La Torre J."/>
            <person name="Picazo A."/>
            <person name="Camacho A."/>
            <person name="Rodriguez-Valera F."/>
        </authorList>
    </citation>
    <scope>NUCLEOTIDE SEQUENCE [LARGE SCALE GENOMIC DNA]</scope>
    <source>
        <strain evidence="7">MED-G28</strain>
    </source>
</reference>
<keyword evidence="4 6" id="KW-0808">Transferase</keyword>
<evidence type="ECO:0000256" key="2">
    <source>
        <dbReference type="ARBA" id="ARBA00022552"/>
    </source>
</evidence>
<dbReference type="PANTHER" id="PTHR31760">
    <property type="entry name" value="S-ADENOSYL-L-METHIONINE-DEPENDENT METHYLTRANSFERASES SUPERFAMILY PROTEIN"/>
    <property type="match status" value="1"/>
</dbReference>
<dbReference type="Pfam" id="PF02527">
    <property type="entry name" value="GidB"/>
    <property type="match status" value="1"/>
</dbReference>
<keyword evidence="2 6" id="KW-0698">rRNA processing</keyword>
<dbReference type="GO" id="GO:0005829">
    <property type="term" value="C:cytosol"/>
    <property type="evidence" value="ECO:0007669"/>
    <property type="project" value="TreeGrafter"/>
</dbReference>
<dbReference type="Proteomes" id="UP000219329">
    <property type="component" value="Unassembled WGS sequence"/>
</dbReference>
<evidence type="ECO:0000256" key="6">
    <source>
        <dbReference type="HAMAP-Rule" id="MF_00074"/>
    </source>
</evidence>
<comment type="function">
    <text evidence="6">Specifically methylates the N7 position of guanine in position 527 of 16S rRNA.</text>
</comment>
<comment type="catalytic activity">
    <reaction evidence="6">
        <text>guanosine(527) in 16S rRNA + S-adenosyl-L-methionine = N(7)-methylguanosine(527) in 16S rRNA + S-adenosyl-L-homocysteine</text>
        <dbReference type="Rhea" id="RHEA:42732"/>
        <dbReference type="Rhea" id="RHEA-COMP:10209"/>
        <dbReference type="Rhea" id="RHEA-COMP:10210"/>
        <dbReference type="ChEBI" id="CHEBI:57856"/>
        <dbReference type="ChEBI" id="CHEBI:59789"/>
        <dbReference type="ChEBI" id="CHEBI:74269"/>
        <dbReference type="ChEBI" id="CHEBI:74480"/>
        <dbReference type="EC" id="2.1.1.170"/>
    </reaction>
</comment>
<feature type="binding site" evidence="6">
    <location>
        <begin position="150"/>
        <end position="151"/>
    </location>
    <ligand>
        <name>S-adenosyl-L-methionine</name>
        <dbReference type="ChEBI" id="CHEBI:59789"/>
    </ligand>
</feature>
<comment type="caution">
    <text evidence="6">Lacks conserved residue(s) required for the propagation of feature annotation.</text>
</comment>
<evidence type="ECO:0000313" key="8">
    <source>
        <dbReference type="Proteomes" id="UP000219329"/>
    </source>
</evidence>
<sequence length="232" mass="26582">MLKNTRSLREKLASVLFSNLTIVDSDYLNILQRGLDKLEIEYQSSQLEKTKIYLGLLKKWNQKYNLVADSDIDVLVEKHVLDSLLIFNFVNLKQTLDIGTGAGFPGIPLAIFKPHQKFTLLDSNGKKTRFLFQVKTKLDLNNVVIENCRIENYQSPYRIDMVTCRAFGSLEDIVIKSQHLLSQECKLLAMKGKFPDEEISRLPEEFIVLDSVKLPVPGESSERHLIQVGRKK</sequence>
<dbReference type="EC" id="2.1.1.170" evidence="6"/>
<dbReference type="PIRSF" id="PIRSF003078">
    <property type="entry name" value="GidB"/>
    <property type="match status" value="1"/>
</dbReference>
<dbReference type="InterPro" id="IPR029063">
    <property type="entry name" value="SAM-dependent_MTases_sf"/>
</dbReference>
<comment type="subcellular location">
    <subcellularLocation>
        <location evidence="6">Cytoplasm</location>
    </subcellularLocation>
</comment>
<name>A0A2A5WE15_9GAMM</name>
<dbReference type="NCBIfam" id="TIGR00138">
    <property type="entry name" value="rsmG_gidB"/>
    <property type="match status" value="1"/>
</dbReference>
<evidence type="ECO:0000256" key="3">
    <source>
        <dbReference type="ARBA" id="ARBA00022603"/>
    </source>
</evidence>
<proteinExistence type="inferred from homology"/>
<dbReference type="InterPro" id="IPR003682">
    <property type="entry name" value="rRNA_ssu_MeTfrase_G"/>
</dbReference>
<organism evidence="7 8">
    <name type="scientific">OM182 bacterium MED-G28</name>
    <dbReference type="NCBI Taxonomy" id="1986256"/>
    <lineage>
        <taxon>Bacteria</taxon>
        <taxon>Pseudomonadati</taxon>
        <taxon>Pseudomonadota</taxon>
        <taxon>Gammaproteobacteria</taxon>
        <taxon>OMG group</taxon>
        <taxon>OM182 clade</taxon>
    </lineage>
</organism>
<dbReference type="HAMAP" id="MF_00074">
    <property type="entry name" value="16SrRNA_methyltr_G"/>
    <property type="match status" value="1"/>
</dbReference>
<comment type="caution">
    <text evidence="7">The sequence shown here is derived from an EMBL/GenBank/DDBJ whole genome shotgun (WGS) entry which is preliminary data.</text>
</comment>
<feature type="binding site" evidence="6">
    <location>
        <position position="99"/>
    </location>
    <ligand>
        <name>S-adenosyl-L-methionine</name>
        <dbReference type="ChEBI" id="CHEBI:59789"/>
    </ligand>
</feature>
<evidence type="ECO:0000256" key="4">
    <source>
        <dbReference type="ARBA" id="ARBA00022679"/>
    </source>
</evidence>
<keyword evidence="1 6" id="KW-0963">Cytoplasm</keyword>
<dbReference type="PANTHER" id="PTHR31760:SF0">
    <property type="entry name" value="S-ADENOSYL-L-METHIONINE-DEPENDENT METHYLTRANSFERASES SUPERFAMILY PROTEIN"/>
    <property type="match status" value="1"/>
</dbReference>
<evidence type="ECO:0000256" key="5">
    <source>
        <dbReference type="ARBA" id="ARBA00022691"/>
    </source>
</evidence>
<dbReference type="GO" id="GO:0070043">
    <property type="term" value="F:rRNA (guanine-N7-)-methyltransferase activity"/>
    <property type="evidence" value="ECO:0007669"/>
    <property type="project" value="UniProtKB-UniRule"/>
</dbReference>
<dbReference type="SUPFAM" id="SSF53335">
    <property type="entry name" value="S-adenosyl-L-methionine-dependent methyltransferases"/>
    <property type="match status" value="1"/>
</dbReference>
<dbReference type="EMBL" id="NTJZ01000003">
    <property type="protein sequence ID" value="PDH34487.1"/>
    <property type="molecule type" value="Genomic_DNA"/>
</dbReference>
<keyword evidence="5 6" id="KW-0949">S-adenosyl-L-methionine</keyword>
<feature type="binding site" evidence="6">
    <location>
        <position position="165"/>
    </location>
    <ligand>
        <name>S-adenosyl-L-methionine</name>
        <dbReference type="ChEBI" id="CHEBI:59789"/>
    </ligand>
</feature>
<comment type="similarity">
    <text evidence="6">Belongs to the methyltransferase superfamily. RNA methyltransferase RsmG family.</text>
</comment>
<accession>A0A2A5WE15</accession>
<keyword evidence="3 6" id="KW-0489">Methyltransferase</keyword>
<evidence type="ECO:0000313" key="7">
    <source>
        <dbReference type="EMBL" id="PDH34487.1"/>
    </source>
</evidence>
<feature type="binding site" evidence="6">
    <location>
        <position position="104"/>
    </location>
    <ligand>
        <name>S-adenosyl-L-methionine</name>
        <dbReference type="ChEBI" id="CHEBI:59789"/>
    </ligand>
</feature>
<protein>
    <recommendedName>
        <fullName evidence="6">Ribosomal RNA small subunit methyltransferase G</fullName>
        <ecNumber evidence="6">2.1.1.170</ecNumber>
    </recommendedName>
    <alternativeName>
        <fullName evidence="6">16S rRNA 7-methylguanosine methyltransferase</fullName>
        <shortName evidence="6">16S rRNA m7G methyltransferase</shortName>
    </alternativeName>
</protein>
<evidence type="ECO:0000256" key="1">
    <source>
        <dbReference type="ARBA" id="ARBA00022490"/>
    </source>
</evidence>